<accession>A0A1I8F7T5</accession>
<organism evidence="1 2">
    <name type="scientific">Macrostomum lignano</name>
    <dbReference type="NCBI Taxonomy" id="282301"/>
    <lineage>
        <taxon>Eukaryota</taxon>
        <taxon>Metazoa</taxon>
        <taxon>Spiralia</taxon>
        <taxon>Lophotrochozoa</taxon>
        <taxon>Platyhelminthes</taxon>
        <taxon>Rhabditophora</taxon>
        <taxon>Macrostomorpha</taxon>
        <taxon>Macrostomida</taxon>
        <taxon>Macrostomidae</taxon>
        <taxon>Macrostomum</taxon>
    </lineage>
</organism>
<dbReference type="WBParaSite" id="maker-unitig_23963-snap-gene-0.1-mRNA-1">
    <property type="protein sequence ID" value="maker-unitig_23963-snap-gene-0.1-mRNA-1"/>
    <property type="gene ID" value="maker-unitig_23963-snap-gene-0.1"/>
</dbReference>
<dbReference type="AlphaFoldDB" id="A0A1I8F7T5"/>
<protein>
    <submittedName>
        <fullName evidence="2">Protein kinase domain-containing protein</fullName>
    </submittedName>
</protein>
<dbReference type="Proteomes" id="UP000095280">
    <property type="component" value="Unplaced"/>
</dbReference>
<name>A0A1I8F7T5_9PLAT</name>
<sequence>DCKTGKKNKLFEHRLAQLSNNNSFCLIPKADFDYDKCVPFCNIRYAADFSRNNRNFCETASTNAMFKSSDNFPLAARMSQSSRLDALHDVHTRLIGILGSGRLRTRVFLAIRRSDGTRVSIKFYSQSEDVCALRANSLKLLRACHEASASAQGHQGREPAWLTSLTTRLAAHRLRLRRHSEGGAQYTDFDVESVARRYRRRQAGREVWALGILLFDMVCGDIPFERDDADLFTAGRGSSAV</sequence>
<evidence type="ECO:0000313" key="1">
    <source>
        <dbReference type="Proteomes" id="UP000095280"/>
    </source>
</evidence>
<reference evidence="2" key="1">
    <citation type="submission" date="2016-11" db="UniProtKB">
        <authorList>
            <consortium name="WormBaseParasite"/>
        </authorList>
    </citation>
    <scope>IDENTIFICATION</scope>
</reference>
<evidence type="ECO:0000313" key="2">
    <source>
        <dbReference type="WBParaSite" id="maker-unitig_23963-snap-gene-0.1-mRNA-1"/>
    </source>
</evidence>
<keyword evidence="1" id="KW-1185">Reference proteome</keyword>
<proteinExistence type="predicted"/>